<protein>
    <recommendedName>
        <fullName evidence="3">Chemotaxis protein CheZ</fullName>
    </recommendedName>
</protein>
<comment type="caution">
    <text evidence="1">The sequence shown here is derived from an EMBL/GenBank/DDBJ whole genome shotgun (WGS) entry which is preliminary data.</text>
</comment>
<sequence>MDIATRDFVVSELREAMRSELGGMFDDLHRFVDRRIAELSAEVHGAVTLIDYSETNLSGQLGRMRDQISSLIAAPAAATRNSGLELEVVVQDTERAANQIMEAAEAIGEWIASGDRDPASVQDMVERINMIFQACSFQDLTGQRIRRAIEHLQKVETMLGGLMQDGDATGEPGTTAAEARPPAEILHTIMCSHESACTPDLAQAEIDRLLDF</sequence>
<dbReference type="Gene3D" id="1.10.287.500">
    <property type="entry name" value="Helix hairpin bin"/>
    <property type="match status" value="1"/>
</dbReference>
<evidence type="ECO:0008006" key="3">
    <source>
        <dbReference type="Google" id="ProtNLM"/>
    </source>
</evidence>
<organism evidence="1 2">
    <name type="scientific">Lichenicoccus roseus</name>
    <dbReference type="NCBI Taxonomy" id="2683649"/>
    <lineage>
        <taxon>Bacteria</taxon>
        <taxon>Pseudomonadati</taxon>
        <taxon>Pseudomonadota</taxon>
        <taxon>Alphaproteobacteria</taxon>
        <taxon>Acetobacterales</taxon>
        <taxon>Acetobacteraceae</taxon>
        <taxon>Lichenicoccus</taxon>
    </lineage>
</organism>
<proteinExistence type="predicted"/>
<name>A0A5R9J8C8_9PROT</name>
<dbReference type="EMBL" id="VCDI01000001">
    <property type="protein sequence ID" value="TLU73874.1"/>
    <property type="molecule type" value="Genomic_DNA"/>
</dbReference>
<dbReference type="AlphaFoldDB" id="A0A5R9J8C8"/>
<evidence type="ECO:0000313" key="1">
    <source>
        <dbReference type="EMBL" id="TLU73874.1"/>
    </source>
</evidence>
<dbReference type="SUPFAM" id="SSF75708">
    <property type="entry name" value="Chemotaxis phosphatase CheZ"/>
    <property type="match status" value="1"/>
</dbReference>
<evidence type="ECO:0000313" key="2">
    <source>
        <dbReference type="Proteomes" id="UP000305654"/>
    </source>
</evidence>
<dbReference type="Proteomes" id="UP000305654">
    <property type="component" value="Unassembled WGS sequence"/>
</dbReference>
<dbReference type="RefSeq" id="WP_138324127.1">
    <property type="nucleotide sequence ID" value="NZ_VCDI01000001.1"/>
</dbReference>
<reference evidence="1 2" key="1">
    <citation type="submission" date="2019-05" db="EMBL/GenBank/DDBJ databases">
        <authorList>
            <person name="Pankratov T."/>
            <person name="Grouzdev D."/>
        </authorList>
    </citation>
    <scope>NUCLEOTIDE SEQUENCE [LARGE SCALE GENOMIC DNA]</scope>
    <source>
        <strain evidence="1 2">KEBCLARHB70R</strain>
    </source>
</reference>
<dbReference type="OrthoDB" id="7269965at2"/>
<keyword evidence="2" id="KW-1185">Reference proteome</keyword>
<gene>
    <name evidence="1" type="ORF">FE263_01190</name>
</gene>
<accession>A0A5R9J8C8</accession>